<protein>
    <recommendedName>
        <fullName evidence="4">Sjoegren syndrome nuclear autoantigen 1</fullName>
    </recommendedName>
</protein>
<keyword evidence="3" id="KW-1185">Reference proteome</keyword>
<feature type="coiled-coil region" evidence="1">
    <location>
        <begin position="13"/>
        <end position="54"/>
    </location>
</feature>
<evidence type="ECO:0000256" key="1">
    <source>
        <dbReference type="SAM" id="Coils"/>
    </source>
</evidence>
<dbReference type="GO" id="GO:0036064">
    <property type="term" value="C:ciliary basal body"/>
    <property type="evidence" value="ECO:0007669"/>
    <property type="project" value="TreeGrafter"/>
</dbReference>
<organism evidence="2 3">
    <name type="scientific">Tachysurus vachellii</name>
    <name type="common">Darkbarbel catfish</name>
    <name type="synonym">Pelteobagrus vachellii</name>
    <dbReference type="NCBI Taxonomy" id="175792"/>
    <lineage>
        <taxon>Eukaryota</taxon>
        <taxon>Metazoa</taxon>
        <taxon>Chordata</taxon>
        <taxon>Craniata</taxon>
        <taxon>Vertebrata</taxon>
        <taxon>Euteleostomi</taxon>
        <taxon>Actinopterygii</taxon>
        <taxon>Neopterygii</taxon>
        <taxon>Teleostei</taxon>
        <taxon>Ostariophysi</taxon>
        <taxon>Siluriformes</taxon>
        <taxon>Bagridae</taxon>
        <taxon>Tachysurus</taxon>
    </lineage>
</organism>
<dbReference type="PANTHER" id="PTHR28661:SF1">
    <property type="entry name" value="MICROTUBULE NUCLEATION FACTOR SSNA1"/>
    <property type="match status" value="1"/>
</dbReference>
<dbReference type="EMBL" id="JAVHJS010000025">
    <property type="protein sequence ID" value="KAK2816220.1"/>
    <property type="molecule type" value="Genomic_DNA"/>
</dbReference>
<reference evidence="2" key="1">
    <citation type="submission" date="2023-08" db="EMBL/GenBank/DDBJ databases">
        <title>Pelteobagrus vachellii genome.</title>
        <authorList>
            <person name="Liu H."/>
        </authorList>
    </citation>
    <scope>NUCLEOTIDE SEQUENCE</scope>
    <source>
        <strain evidence="2">PRFRI_2022a</strain>
        <tissue evidence="2">Muscle</tissue>
    </source>
</reference>
<dbReference type="AlphaFoldDB" id="A0AA88IKD7"/>
<proteinExistence type="predicted"/>
<evidence type="ECO:0000313" key="3">
    <source>
        <dbReference type="Proteomes" id="UP001187315"/>
    </source>
</evidence>
<dbReference type="InterPro" id="IPR033362">
    <property type="entry name" value="SSNA1_fam"/>
</dbReference>
<name>A0AA88IKD7_TACVA</name>
<dbReference type="PANTHER" id="PTHR28661">
    <property type="entry name" value="SJOEGREN SYNDROME NUCLEAR AUTOANTIGEN 1"/>
    <property type="match status" value="1"/>
</dbReference>
<dbReference type="GO" id="GO:0030424">
    <property type="term" value="C:axon"/>
    <property type="evidence" value="ECO:0007669"/>
    <property type="project" value="TreeGrafter"/>
</dbReference>
<dbReference type="Proteomes" id="UP001187315">
    <property type="component" value="Unassembled WGS sequence"/>
</dbReference>
<gene>
    <name evidence="2" type="ORF">Q7C36_022491</name>
</gene>
<dbReference type="GO" id="GO:0005813">
    <property type="term" value="C:centrosome"/>
    <property type="evidence" value="ECO:0007669"/>
    <property type="project" value="TreeGrafter"/>
</dbReference>
<accession>A0AA88IKD7</accession>
<sequence length="108" mass="12727">MTQQGAASLQTYINELVKSIEQLTFKRDEMNRQIQREEEEKTHLQHDVRMLTEKLNRVSESLDRRLTTRNELDRTIAETEAGYMKILESSETLLSDLKKETRNLTKSN</sequence>
<evidence type="ECO:0008006" key="4">
    <source>
        <dbReference type="Google" id="ProtNLM"/>
    </source>
</evidence>
<evidence type="ECO:0000313" key="2">
    <source>
        <dbReference type="EMBL" id="KAK2816220.1"/>
    </source>
</evidence>
<keyword evidence="1" id="KW-0175">Coiled coil</keyword>
<dbReference type="GO" id="GO:0048675">
    <property type="term" value="P:axon extension"/>
    <property type="evidence" value="ECO:0007669"/>
    <property type="project" value="TreeGrafter"/>
</dbReference>
<comment type="caution">
    <text evidence="2">The sequence shown here is derived from an EMBL/GenBank/DDBJ whole genome shotgun (WGS) entry which is preliminary data.</text>
</comment>